<feature type="domain" description="Major facilitator superfamily (MFS) profile" evidence="10">
    <location>
        <begin position="289"/>
        <end position="716"/>
    </location>
</feature>
<evidence type="ECO:0000313" key="11">
    <source>
        <dbReference type="EMBL" id="KAG0689181.1"/>
    </source>
</evidence>
<dbReference type="InterPro" id="IPR050360">
    <property type="entry name" value="MFS_Sugar_Transporters"/>
</dbReference>
<evidence type="ECO:0000256" key="4">
    <source>
        <dbReference type="ARBA" id="ARBA00022448"/>
    </source>
</evidence>
<organism evidence="11 12">
    <name type="scientific">Pichia californica</name>
    <dbReference type="NCBI Taxonomy" id="460514"/>
    <lineage>
        <taxon>Eukaryota</taxon>
        <taxon>Fungi</taxon>
        <taxon>Dikarya</taxon>
        <taxon>Ascomycota</taxon>
        <taxon>Saccharomycotina</taxon>
        <taxon>Pichiomycetes</taxon>
        <taxon>Pichiales</taxon>
        <taxon>Pichiaceae</taxon>
        <taxon>Pichia</taxon>
    </lineage>
</organism>
<feature type="transmembrane region" description="Helical" evidence="9">
    <location>
        <begin position="285"/>
        <end position="305"/>
    </location>
</feature>
<comment type="caution">
    <text evidence="11">The sequence shown here is derived from an EMBL/GenBank/DDBJ whole genome shotgun (WGS) entry which is preliminary data.</text>
</comment>
<dbReference type="PROSITE" id="PS50850">
    <property type="entry name" value="MFS"/>
    <property type="match status" value="1"/>
</dbReference>
<evidence type="ECO:0000256" key="9">
    <source>
        <dbReference type="SAM" id="Phobius"/>
    </source>
</evidence>
<feature type="transmembrane region" description="Helical" evidence="9">
    <location>
        <begin position="361"/>
        <end position="381"/>
    </location>
</feature>
<feature type="compositionally biased region" description="Polar residues" evidence="8">
    <location>
        <begin position="177"/>
        <end position="203"/>
    </location>
</feature>
<sequence length="795" mass="87775">MADAALGSPKPQTTPSSNTTNIPKQVNLKALSYLLNETVAHAVKTTIKNKSKDNKYPENIPGRVDYLKNVSDVVSPSTLSYMNKIGYNVGFKIAQILLIENSEVTSIGNISTSLLVDNPLEAMKFICRDVWKNLFGKQMDNLRTNHIGTFVLVDNKPVPFASCHYYSKNDLSDVLTDNNSNSSTPRTMVSSTFGSSSLTNNEMSGIDEQSQDDPTVSRSKAYIEFTCGVIQGVLYCLGVGVGVASVIAKVQSEEDTQVNRDDIQAENTEIHPHDIPTSILIGKPLVIFTSCFVSICVFLFGYDQGYFSSIIVNPYFKKEFNNPTAVQIGTVVAILEIGALITSLLLTVVAEKLGRRKTTRLGSLLFSIGGLIQTFSINLTILGIGRFISGMGVGFLSGTAPTYMIEISSPESRGFLGCVQFTGNILGYSSSIWLDYFCSYIESNKSFRIPLASQVIFGMILFVGSYILVESPRWLLEHDHDEEGLVVIADLFANGEVHSKDAISEFKNIKENVLLGRLEGKLNFLQTIQKYPLRIFIACSAQLFAQFNGINVISYYAPLVFEHAGWVGRDALKMTGINSLIYLASTLIPWKLSETWGRRPLLIFGGLGMCISLISISINSYLKNSIFVVIFVSIYNSMFGVSWGPIGWLIGPEVLPNKARSSGSSLATATNWICNFIVGQMTPILLEKISWRLYLVHSISCFISILVVYWVYPETKGVSLEDMDSVFNDASTTSSSRHQSISSLNPLDLEQRANYTPLFPTPEDVPDVDIPSLKSIHKFKTDDSKSIRSFKSWIN</sequence>
<evidence type="ECO:0000256" key="3">
    <source>
        <dbReference type="ARBA" id="ARBA00010992"/>
    </source>
</evidence>
<dbReference type="AlphaFoldDB" id="A0A9P6WL83"/>
<evidence type="ECO:0000256" key="5">
    <source>
        <dbReference type="ARBA" id="ARBA00022692"/>
    </source>
</evidence>
<dbReference type="SUPFAM" id="SSF111126">
    <property type="entry name" value="Ligand-binding domain in the NO signalling and Golgi transport"/>
    <property type="match status" value="1"/>
</dbReference>
<feature type="transmembrane region" description="Helical" evidence="9">
    <location>
        <begin position="325"/>
        <end position="349"/>
    </location>
</feature>
<keyword evidence="5 9" id="KW-0812">Transmembrane</keyword>
<dbReference type="Proteomes" id="UP000697127">
    <property type="component" value="Unassembled WGS sequence"/>
</dbReference>
<evidence type="ECO:0000256" key="8">
    <source>
        <dbReference type="SAM" id="MobiDB-lite"/>
    </source>
</evidence>
<dbReference type="PANTHER" id="PTHR48022:SF73">
    <property type="entry name" value="METABOLITE TRANSPORT PROTEIN YDL199C-RELATED"/>
    <property type="match status" value="1"/>
</dbReference>
<evidence type="ECO:0000256" key="1">
    <source>
        <dbReference type="ARBA" id="ARBA00004141"/>
    </source>
</evidence>
<feature type="transmembrane region" description="Helical" evidence="9">
    <location>
        <begin position="601"/>
        <end position="619"/>
    </location>
</feature>
<keyword evidence="6 9" id="KW-1133">Transmembrane helix</keyword>
<protein>
    <recommendedName>
        <fullName evidence="10">Major facilitator superfamily (MFS) profile domain-containing protein</fullName>
    </recommendedName>
</protein>
<dbReference type="GO" id="GO:0048193">
    <property type="term" value="P:Golgi vesicle transport"/>
    <property type="evidence" value="ECO:0007669"/>
    <property type="project" value="InterPro"/>
</dbReference>
<dbReference type="PANTHER" id="PTHR48022">
    <property type="entry name" value="PLASTIDIC GLUCOSE TRANSPORTER 4"/>
    <property type="match status" value="1"/>
</dbReference>
<dbReference type="NCBIfam" id="TIGR00879">
    <property type="entry name" value="SP"/>
    <property type="match status" value="1"/>
</dbReference>
<dbReference type="OrthoDB" id="648285at2759"/>
<dbReference type="Gene3D" id="1.20.1250.20">
    <property type="entry name" value="MFS general substrate transporter like domains"/>
    <property type="match status" value="2"/>
</dbReference>
<dbReference type="InterPro" id="IPR003663">
    <property type="entry name" value="Sugar/inositol_transpt"/>
</dbReference>
<dbReference type="PROSITE" id="PS00217">
    <property type="entry name" value="SUGAR_TRANSPORT_2"/>
    <property type="match status" value="1"/>
</dbReference>
<comment type="subcellular location">
    <subcellularLocation>
        <location evidence="1">Membrane</location>
        <topology evidence="1">Multi-pass membrane protein</topology>
    </subcellularLocation>
</comment>
<evidence type="ECO:0000256" key="7">
    <source>
        <dbReference type="ARBA" id="ARBA00023136"/>
    </source>
</evidence>
<feature type="transmembrane region" description="Helical" evidence="9">
    <location>
        <begin position="626"/>
        <end position="646"/>
    </location>
</feature>
<keyword evidence="12" id="KW-1185">Reference proteome</keyword>
<dbReference type="InterPro" id="IPR005828">
    <property type="entry name" value="MFS_sugar_transport-like"/>
</dbReference>
<dbReference type="GO" id="GO:0005351">
    <property type="term" value="F:carbohydrate:proton symporter activity"/>
    <property type="evidence" value="ECO:0007669"/>
    <property type="project" value="TreeGrafter"/>
</dbReference>
<accession>A0A9P6WL83</accession>
<feature type="transmembrane region" description="Helical" evidence="9">
    <location>
        <begin position="449"/>
        <end position="469"/>
    </location>
</feature>
<dbReference type="SUPFAM" id="SSF103473">
    <property type="entry name" value="MFS general substrate transporter"/>
    <property type="match status" value="1"/>
</dbReference>
<dbReference type="InterPro" id="IPR036259">
    <property type="entry name" value="MFS_trans_sf"/>
</dbReference>
<dbReference type="FunFam" id="1.20.1250.20:FF:000134">
    <property type="entry name" value="MFS sugar transporter protein"/>
    <property type="match status" value="1"/>
</dbReference>
<feature type="region of interest" description="Disordered" evidence="8">
    <location>
        <begin position="177"/>
        <end position="213"/>
    </location>
</feature>
<feature type="transmembrane region" description="Helical" evidence="9">
    <location>
        <begin position="693"/>
        <end position="712"/>
    </location>
</feature>
<keyword evidence="4" id="KW-0813">Transport</keyword>
<evidence type="ECO:0000256" key="2">
    <source>
        <dbReference type="ARBA" id="ARBA00006218"/>
    </source>
</evidence>
<evidence type="ECO:0000259" key="10">
    <source>
        <dbReference type="PROSITE" id="PS50850"/>
    </source>
</evidence>
<dbReference type="PRINTS" id="PR00171">
    <property type="entry name" value="SUGRTRNSPORT"/>
</dbReference>
<comment type="similarity">
    <text evidence="3">Belongs to the major facilitator superfamily. Sugar transporter (TC 2.A.1.1) family.</text>
</comment>
<dbReference type="InterPro" id="IPR007194">
    <property type="entry name" value="TRAPP_component"/>
</dbReference>
<dbReference type="Gene3D" id="3.30.1380.20">
    <property type="entry name" value="Trafficking protein particle complex subunit 3"/>
    <property type="match status" value="1"/>
</dbReference>
<dbReference type="InterPro" id="IPR020846">
    <property type="entry name" value="MFS_dom"/>
</dbReference>
<evidence type="ECO:0000313" key="12">
    <source>
        <dbReference type="Proteomes" id="UP000697127"/>
    </source>
</evidence>
<proteinExistence type="inferred from homology"/>
<dbReference type="Pfam" id="PF04051">
    <property type="entry name" value="TRAPP"/>
    <property type="match status" value="1"/>
</dbReference>
<gene>
    <name evidence="11" type="ORF">C6P40_005448</name>
</gene>
<feature type="region of interest" description="Disordered" evidence="8">
    <location>
        <begin position="1"/>
        <end position="22"/>
    </location>
</feature>
<feature type="compositionally biased region" description="Polar residues" evidence="8">
    <location>
        <begin position="10"/>
        <end position="22"/>
    </location>
</feature>
<dbReference type="Pfam" id="PF00083">
    <property type="entry name" value="Sugar_tr"/>
    <property type="match status" value="1"/>
</dbReference>
<dbReference type="CDD" id="cd14944">
    <property type="entry name" value="TRAPPC6A_Trs33"/>
    <property type="match status" value="1"/>
</dbReference>
<feature type="transmembrane region" description="Helical" evidence="9">
    <location>
        <begin position="666"/>
        <end position="686"/>
    </location>
</feature>
<name>A0A9P6WL83_9ASCO</name>
<dbReference type="InterPro" id="IPR037992">
    <property type="entry name" value="TRAPPC6/Trs33"/>
</dbReference>
<evidence type="ECO:0000256" key="6">
    <source>
        <dbReference type="ARBA" id="ARBA00022989"/>
    </source>
</evidence>
<dbReference type="InterPro" id="IPR005829">
    <property type="entry name" value="Sugar_transporter_CS"/>
</dbReference>
<keyword evidence="7 9" id="KW-0472">Membrane</keyword>
<dbReference type="GO" id="GO:0016020">
    <property type="term" value="C:membrane"/>
    <property type="evidence" value="ECO:0007669"/>
    <property type="project" value="UniProtKB-SubCell"/>
</dbReference>
<dbReference type="EMBL" id="PUHW01000096">
    <property type="protein sequence ID" value="KAG0689181.1"/>
    <property type="molecule type" value="Genomic_DNA"/>
</dbReference>
<comment type="similarity">
    <text evidence="2">Belongs to the TRAPP small subunits family. BET3 subfamily.</text>
</comment>
<dbReference type="InterPro" id="IPR024096">
    <property type="entry name" value="NO_sig/Golgi_transp_ligand-bd"/>
</dbReference>
<reference evidence="11" key="1">
    <citation type="submission" date="2020-11" db="EMBL/GenBank/DDBJ databases">
        <title>Kefir isolates.</title>
        <authorList>
            <person name="Marcisauskas S."/>
            <person name="Kim Y."/>
            <person name="Blasche S."/>
        </authorList>
    </citation>
    <scope>NUCLEOTIDE SEQUENCE</scope>
    <source>
        <strain evidence="11">Olga-1</strain>
    </source>
</reference>